<proteinExistence type="predicted"/>
<evidence type="ECO:0000256" key="1">
    <source>
        <dbReference type="SAM" id="MobiDB-lite"/>
    </source>
</evidence>
<accession>A0A8D8A5F2</accession>
<feature type="compositionally biased region" description="Basic residues" evidence="1">
    <location>
        <begin position="125"/>
        <end position="134"/>
    </location>
</feature>
<name>A0A8D8A5F2_CULPI</name>
<organism evidence="2">
    <name type="scientific">Culex pipiens</name>
    <name type="common">House mosquito</name>
    <dbReference type="NCBI Taxonomy" id="7175"/>
    <lineage>
        <taxon>Eukaryota</taxon>
        <taxon>Metazoa</taxon>
        <taxon>Ecdysozoa</taxon>
        <taxon>Arthropoda</taxon>
        <taxon>Hexapoda</taxon>
        <taxon>Insecta</taxon>
        <taxon>Pterygota</taxon>
        <taxon>Neoptera</taxon>
        <taxon>Endopterygota</taxon>
        <taxon>Diptera</taxon>
        <taxon>Nematocera</taxon>
        <taxon>Culicoidea</taxon>
        <taxon>Culicidae</taxon>
        <taxon>Culicinae</taxon>
        <taxon>Culicini</taxon>
        <taxon>Culex</taxon>
        <taxon>Culex</taxon>
    </lineage>
</organism>
<reference evidence="2" key="1">
    <citation type="submission" date="2021-05" db="EMBL/GenBank/DDBJ databases">
        <authorList>
            <person name="Alioto T."/>
            <person name="Alioto T."/>
            <person name="Gomez Garrido J."/>
        </authorList>
    </citation>
    <scope>NUCLEOTIDE SEQUENCE</scope>
</reference>
<protein>
    <submittedName>
        <fullName evidence="2">(northern house mosquito) hypothetical protein</fullName>
    </submittedName>
</protein>
<dbReference type="EMBL" id="HBUE01013690">
    <property type="protein sequence ID" value="CAG6449689.1"/>
    <property type="molecule type" value="Transcribed_RNA"/>
</dbReference>
<dbReference type="AlphaFoldDB" id="A0A8D8A5F2"/>
<feature type="compositionally biased region" description="Low complexity" evidence="1">
    <location>
        <begin position="112"/>
        <end position="124"/>
    </location>
</feature>
<feature type="region of interest" description="Disordered" evidence="1">
    <location>
        <begin position="112"/>
        <end position="134"/>
    </location>
</feature>
<evidence type="ECO:0000313" key="2">
    <source>
        <dbReference type="EMBL" id="CAG6449689.1"/>
    </source>
</evidence>
<sequence length="134" mass="15553">MCHRRWRTKPIRPMPPSEVGCHGTMSSTFTPATPSTCQADHPCCRVRLSSGNCPRWKIRLRPVRRWSCVDLRVVLARQLPYHQVYRALEIGQQTHRKWRKCTSEVLAFRTPTRTRSTPGSTIRPRVVRTGRPAH</sequence>